<sequence>MAIERTFVGLPSLNLPRMGAGGHPCQGLYHRRAGTRPKTAVIATHYQIDFSEHYMADYLAERGVGFLGWNTRFRGDEARFILDYALSDIGVGVRWLREEAGVENVILLGNSGGGSLMAAYQSQAVAPSITPLPGMSLAAGVENLPAGDAYISTAAHLGRPDVLTSWMDGSVTDESDPLATDSSLDLFDPANGPAYSVEFVERYRAAQVARNHRITRWVKEEFERLTAAGYHDRPFSVFRTWADPRMVDPTLEPTNRKANLCYAGVPERANRSVFGIASACTLRTWLSLWSLEDSQTRAVAHLPNITVPALVVNGLQDTGVFPSDADAIHGLIGAQDKEFHALEADHYFLTPGARDELADLTAAWIEKRFGVSS</sequence>
<protein>
    <recommendedName>
        <fullName evidence="2">Alpha/beta hydrolase</fullName>
    </recommendedName>
</protein>
<dbReference type="InterPro" id="IPR029058">
    <property type="entry name" value="AB_hydrolase_fold"/>
</dbReference>
<gene>
    <name evidence="1" type="ORF">FNL38_1011361</name>
</gene>
<dbReference type="Gene3D" id="3.40.50.1820">
    <property type="entry name" value="alpha/beta hydrolase"/>
    <property type="match status" value="1"/>
</dbReference>
<reference evidence="1" key="1">
    <citation type="submission" date="2019-07" db="EMBL/GenBank/DDBJ databases">
        <title>Genomic Encyclopedia of Type Strains, Phase IV (KMG-IV): sequencing the most valuable type-strain genomes for metagenomic binning, comparative biology and taxonomic classification.</title>
        <authorList>
            <person name="Goeker M."/>
        </authorList>
    </citation>
    <scope>NUCLEOTIDE SEQUENCE</scope>
    <source>
        <strain evidence="1">DSM 44596</strain>
    </source>
</reference>
<dbReference type="SUPFAM" id="SSF53474">
    <property type="entry name" value="alpha/beta-Hydrolases"/>
    <property type="match status" value="1"/>
</dbReference>
<organism evidence="1">
    <name type="scientific">Nocardia globerula</name>
    <dbReference type="NCBI Taxonomy" id="1818"/>
    <lineage>
        <taxon>Bacteria</taxon>
        <taxon>Bacillati</taxon>
        <taxon>Actinomycetota</taxon>
        <taxon>Actinomycetes</taxon>
        <taxon>Mycobacteriales</taxon>
        <taxon>Nocardiaceae</taxon>
        <taxon>Nocardia</taxon>
    </lineage>
</organism>
<name>A0A652YZ62_NOCGL</name>
<comment type="caution">
    <text evidence="1">The sequence shown here is derived from an EMBL/GenBank/DDBJ whole genome shotgun (WGS) entry which is preliminary data.</text>
</comment>
<evidence type="ECO:0000313" key="1">
    <source>
        <dbReference type="EMBL" id="TYQ08983.1"/>
    </source>
</evidence>
<proteinExistence type="predicted"/>
<evidence type="ECO:0008006" key="2">
    <source>
        <dbReference type="Google" id="ProtNLM"/>
    </source>
</evidence>
<accession>A0A652YZ62</accession>
<dbReference type="EMBL" id="VNIQ01000001">
    <property type="protein sequence ID" value="TYQ08983.1"/>
    <property type="molecule type" value="Genomic_DNA"/>
</dbReference>
<dbReference type="AlphaFoldDB" id="A0A652YZ62"/>